<reference evidence="3 4" key="2">
    <citation type="journal article" date="2009" name="BMC Microbiol.">
        <title>The genome sequence of Geobacter metallireducens: features of metabolism, physiology and regulation common and dissimilar to Geobacter sulfurreducens.</title>
        <authorList>
            <person name="Aklujkar M."/>
            <person name="Krushkal J."/>
            <person name="DiBartolo G."/>
            <person name="Lapidus A."/>
            <person name="Land M.L."/>
            <person name="Lovley D.R."/>
        </authorList>
    </citation>
    <scope>NUCLEOTIDE SEQUENCE [LARGE SCALE GENOMIC DNA]</scope>
    <source>
        <strain evidence="4">ATCC 53774 / DSM 7210 / GS-15</strain>
    </source>
</reference>
<dbReference type="PANTHER" id="PTHR21343:SF8">
    <property type="entry name" value="DRTGG DOMAIN-CONTAINING PROTEIN"/>
    <property type="match status" value="1"/>
</dbReference>
<evidence type="ECO:0000256" key="1">
    <source>
        <dbReference type="ARBA" id="ARBA00011643"/>
    </source>
</evidence>
<dbReference type="EMBL" id="CP000148">
    <property type="protein sequence ID" value="ABB33002.1"/>
    <property type="molecule type" value="Genomic_DNA"/>
</dbReference>
<reference evidence="3 4" key="1">
    <citation type="submission" date="2005-10" db="EMBL/GenBank/DDBJ databases">
        <title>Complete sequence of Geobacter metallireducens GS-15.</title>
        <authorList>
            <consortium name="US DOE Joint Genome Institute"/>
            <person name="Copeland A."/>
            <person name="Lucas S."/>
            <person name="Lapidus A."/>
            <person name="Barry K."/>
            <person name="Detter J.C."/>
            <person name="Glavina T."/>
            <person name="Hammon N."/>
            <person name="Israni S."/>
            <person name="Pitluck S."/>
            <person name="Di Bartolo G."/>
            <person name="Chain P."/>
            <person name="Schmutz J."/>
            <person name="Larimer F."/>
            <person name="Land M."/>
            <person name="Kyrpides N."/>
            <person name="Ivanova N."/>
            <person name="Richardson P."/>
        </authorList>
    </citation>
    <scope>NUCLEOTIDE SEQUENCE [LARGE SCALE GENOMIC DNA]</scope>
    <source>
        <strain evidence="4">ATCC 53774 / DSM 7210 / GS-15</strain>
    </source>
</reference>
<dbReference type="Proteomes" id="UP000007073">
    <property type="component" value="Chromosome"/>
</dbReference>
<protein>
    <submittedName>
        <fullName evidence="3">BioD and DRTGG domain protein</fullName>
    </submittedName>
</protein>
<evidence type="ECO:0000256" key="2">
    <source>
        <dbReference type="ARBA" id="ARBA00022962"/>
    </source>
</evidence>
<name>Q39RX2_GEOMG</name>
<organism evidence="3 4">
    <name type="scientific">Geobacter metallireducens (strain ATCC 53774 / DSM 7210 / GS-15)</name>
    <dbReference type="NCBI Taxonomy" id="269799"/>
    <lineage>
        <taxon>Bacteria</taxon>
        <taxon>Pseudomonadati</taxon>
        <taxon>Thermodesulfobacteriota</taxon>
        <taxon>Desulfuromonadia</taxon>
        <taxon>Geobacterales</taxon>
        <taxon>Geobacteraceae</taxon>
        <taxon>Geobacter</taxon>
    </lineage>
</organism>
<dbReference type="eggNOG" id="COG0857">
    <property type="taxonomic scope" value="Bacteria"/>
</dbReference>
<dbReference type="HOGENOM" id="CLU_040984_1_0_7"/>
<dbReference type="KEGG" id="gme:Gmet_2784"/>
<dbReference type="AlphaFoldDB" id="Q39RX2"/>
<dbReference type="SUPFAM" id="SSF75138">
    <property type="entry name" value="HprK N-terminal domain-like"/>
    <property type="match status" value="1"/>
</dbReference>
<dbReference type="SUPFAM" id="SSF52540">
    <property type="entry name" value="P-loop containing nucleoside triphosphate hydrolases"/>
    <property type="match status" value="1"/>
</dbReference>
<evidence type="ECO:0000313" key="3">
    <source>
        <dbReference type="EMBL" id="ABB33002.1"/>
    </source>
</evidence>
<dbReference type="STRING" id="269799.Gmet_2784"/>
<evidence type="ECO:0000313" key="4">
    <source>
        <dbReference type="Proteomes" id="UP000007073"/>
    </source>
</evidence>
<keyword evidence="2" id="KW-0315">Glutamine amidotransferase</keyword>
<dbReference type="Gene3D" id="3.40.1390.20">
    <property type="entry name" value="HprK N-terminal domain-like"/>
    <property type="match status" value="1"/>
</dbReference>
<dbReference type="InterPro" id="IPR028979">
    <property type="entry name" value="Ser_kin/Pase_Hpr-like_N_sf"/>
</dbReference>
<comment type="subunit">
    <text evidence="1">Homohexamer.</text>
</comment>
<dbReference type="RefSeq" id="WP_004511678.1">
    <property type="nucleotide sequence ID" value="NC_007517.1"/>
</dbReference>
<dbReference type="Gene3D" id="3.40.50.300">
    <property type="entry name" value="P-loop containing nucleotide triphosphate hydrolases"/>
    <property type="match status" value="1"/>
</dbReference>
<proteinExistence type="predicted"/>
<dbReference type="InterPro" id="IPR027417">
    <property type="entry name" value="P-loop_NTPase"/>
</dbReference>
<dbReference type="Pfam" id="PF13500">
    <property type="entry name" value="AAA_26"/>
    <property type="match status" value="1"/>
</dbReference>
<dbReference type="CDD" id="cd03109">
    <property type="entry name" value="DTBS"/>
    <property type="match status" value="1"/>
</dbReference>
<gene>
    <name evidence="3" type="ordered locus">Gmet_2784</name>
</gene>
<dbReference type="PANTHER" id="PTHR21343">
    <property type="entry name" value="DETHIOBIOTIN SYNTHETASE"/>
    <property type="match status" value="1"/>
</dbReference>
<accession>Q39RX2</accession>
<keyword evidence="4" id="KW-1185">Reference proteome</keyword>
<sequence length="377" mass="41705">MARKIFIAATGQNCGKTTTSLSLLHLARKKYGRVGFMKPLGPKPATLRGVPMDKDAALMAQVFGLTKDLRWMSPVVVYPDTSRKVIDGEISPDGLRERILEAHAELEKQCDFIIIEGSGHPGVGSVMKLSNARIARMLDAPVLMVTGGGVGNVVDAVSVDLALFEKEGAQVRAILANKLVPHKREQILDYLQRAFADEPFPVIGGFDYQPVLANPTLDRVSKLLDLPLHGNRRDRNRIIHNVQIGAASTQRVAELLRDSTLLIVTSSRDELLVTLANLYQMPEYRSKLVGLVIPGIIPVSTITQQILERSKIPFLRNYTHTTAELYHLITEDVSKITAEDTEKLALIRSLAETRLDFDRLDALFGPAPRDPDRPRTP</sequence>